<dbReference type="Gene3D" id="1.10.510.10">
    <property type="entry name" value="Transferase(Phosphotransferase) domain 1"/>
    <property type="match status" value="1"/>
</dbReference>
<accession>Q2GRQ5</accession>
<dbReference type="InParanoid" id="Q2GRQ5"/>
<evidence type="ECO:0000313" key="11">
    <source>
        <dbReference type="Proteomes" id="UP000001056"/>
    </source>
</evidence>
<dbReference type="RefSeq" id="XP_001227276.1">
    <property type="nucleotide sequence ID" value="XM_001227275.1"/>
</dbReference>
<evidence type="ECO:0000256" key="4">
    <source>
        <dbReference type="ARBA" id="ARBA00022741"/>
    </source>
</evidence>
<evidence type="ECO:0000256" key="7">
    <source>
        <dbReference type="ARBA" id="ARBA00047899"/>
    </source>
</evidence>
<dbReference type="GO" id="GO:0004674">
    <property type="term" value="F:protein serine/threonine kinase activity"/>
    <property type="evidence" value="ECO:0007669"/>
    <property type="project" value="UniProtKB-KW"/>
</dbReference>
<protein>
    <recommendedName>
        <fullName evidence="1">non-specific serine/threonine protein kinase</fullName>
        <ecNumber evidence="1">2.7.11.1</ecNumber>
    </recommendedName>
</protein>
<evidence type="ECO:0000256" key="2">
    <source>
        <dbReference type="ARBA" id="ARBA00022527"/>
    </source>
</evidence>
<organism evidence="10 11">
    <name type="scientific">Chaetomium globosum (strain ATCC 6205 / CBS 148.51 / DSM 1962 / NBRC 6347 / NRRL 1970)</name>
    <name type="common">Soil fungus</name>
    <dbReference type="NCBI Taxonomy" id="306901"/>
    <lineage>
        <taxon>Eukaryota</taxon>
        <taxon>Fungi</taxon>
        <taxon>Dikarya</taxon>
        <taxon>Ascomycota</taxon>
        <taxon>Pezizomycotina</taxon>
        <taxon>Sordariomycetes</taxon>
        <taxon>Sordariomycetidae</taxon>
        <taxon>Sordariales</taxon>
        <taxon>Chaetomiaceae</taxon>
        <taxon>Chaetomium</taxon>
    </lineage>
</organism>
<keyword evidence="4" id="KW-0547">Nucleotide-binding</keyword>
<dbReference type="PROSITE" id="PS50011">
    <property type="entry name" value="PROTEIN_KINASE_DOM"/>
    <property type="match status" value="1"/>
</dbReference>
<dbReference type="PANTHER" id="PTHR47634">
    <property type="entry name" value="PROTEIN KINASE DOMAIN-CONTAINING PROTEIN-RELATED"/>
    <property type="match status" value="1"/>
</dbReference>
<dbReference type="GeneID" id="4395562"/>
<dbReference type="OMA" id="KLLRCQV"/>
<reference evidence="11" key="1">
    <citation type="journal article" date="2015" name="Genome Announc.">
        <title>Draft genome sequence of the cellulolytic fungus Chaetomium globosum.</title>
        <authorList>
            <person name="Cuomo C.A."/>
            <person name="Untereiner W.A."/>
            <person name="Ma L.-J."/>
            <person name="Grabherr M."/>
            <person name="Birren B.W."/>
        </authorList>
    </citation>
    <scope>NUCLEOTIDE SEQUENCE [LARGE SCALE GENOMIC DNA]</scope>
    <source>
        <strain evidence="11">ATCC 6205 / CBS 148.51 / DSM 1962 / NBRC 6347 / NRRL 1970</strain>
    </source>
</reference>
<comment type="catalytic activity">
    <reaction evidence="8">
        <text>L-seryl-[protein] + ATP = O-phospho-L-seryl-[protein] + ADP + H(+)</text>
        <dbReference type="Rhea" id="RHEA:17989"/>
        <dbReference type="Rhea" id="RHEA-COMP:9863"/>
        <dbReference type="Rhea" id="RHEA-COMP:11604"/>
        <dbReference type="ChEBI" id="CHEBI:15378"/>
        <dbReference type="ChEBI" id="CHEBI:29999"/>
        <dbReference type="ChEBI" id="CHEBI:30616"/>
        <dbReference type="ChEBI" id="CHEBI:83421"/>
        <dbReference type="ChEBI" id="CHEBI:456216"/>
        <dbReference type="EC" id="2.7.11.1"/>
    </reaction>
</comment>
<dbReference type="InterPro" id="IPR011009">
    <property type="entry name" value="Kinase-like_dom_sf"/>
</dbReference>
<dbReference type="STRING" id="306901.Q2GRQ5"/>
<dbReference type="EC" id="2.7.11.1" evidence="1"/>
<keyword evidence="6" id="KW-0067">ATP-binding</keyword>
<dbReference type="Gene3D" id="3.30.200.20">
    <property type="entry name" value="Phosphorylase Kinase, domain 1"/>
    <property type="match status" value="1"/>
</dbReference>
<dbReference type="SUPFAM" id="SSF56112">
    <property type="entry name" value="Protein kinase-like (PK-like)"/>
    <property type="match status" value="1"/>
</dbReference>
<gene>
    <name evidence="10" type="ORF">CHGG_09349</name>
</gene>
<evidence type="ECO:0000259" key="9">
    <source>
        <dbReference type="PROSITE" id="PS50011"/>
    </source>
</evidence>
<dbReference type="PANTHER" id="PTHR47634:SF9">
    <property type="entry name" value="PROTEIN KINASE DOMAIN-CONTAINING PROTEIN-RELATED"/>
    <property type="match status" value="1"/>
</dbReference>
<dbReference type="InterPro" id="IPR000719">
    <property type="entry name" value="Prot_kinase_dom"/>
</dbReference>
<dbReference type="Proteomes" id="UP000001056">
    <property type="component" value="Unassembled WGS sequence"/>
</dbReference>
<dbReference type="GO" id="GO:0050684">
    <property type="term" value="P:regulation of mRNA processing"/>
    <property type="evidence" value="ECO:0007669"/>
    <property type="project" value="TreeGrafter"/>
</dbReference>
<evidence type="ECO:0000256" key="8">
    <source>
        <dbReference type="ARBA" id="ARBA00048679"/>
    </source>
</evidence>
<name>Q2GRQ5_CHAGB</name>
<dbReference type="GO" id="GO:0005737">
    <property type="term" value="C:cytoplasm"/>
    <property type="evidence" value="ECO:0007669"/>
    <property type="project" value="TreeGrafter"/>
</dbReference>
<dbReference type="GO" id="GO:0005634">
    <property type="term" value="C:nucleus"/>
    <property type="evidence" value="ECO:0007669"/>
    <property type="project" value="TreeGrafter"/>
</dbReference>
<keyword evidence="5" id="KW-0418">Kinase</keyword>
<dbReference type="GO" id="GO:0000245">
    <property type="term" value="P:spliceosomal complex assembly"/>
    <property type="evidence" value="ECO:0007669"/>
    <property type="project" value="TreeGrafter"/>
</dbReference>
<evidence type="ECO:0000256" key="3">
    <source>
        <dbReference type="ARBA" id="ARBA00022679"/>
    </source>
</evidence>
<evidence type="ECO:0000256" key="6">
    <source>
        <dbReference type="ARBA" id="ARBA00022840"/>
    </source>
</evidence>
<dbReference type="AlphaFoldDB" id="Q2GRQ5"/>
<evidence type="ECO:0000313" key="10">
    <source>
        <dbReference type="EMBL" id="EAQ85335.1"/>
    </source>
</evidence>
<keyword evidence="2" id="KW-0723">Serine/threonine-protein kinase</keyword>
<comment type="catalytic activity">
    <reaction evidence="7">
        <text>L-threonyl-[protein] + ATP = O-phospho-L-threonyl-[protein] + ADP + H(+)</text>
        <dbReference type="Rhea" id="RHEA:46608"/>
        <dbReference type="Rhea" id="RHEA-COMP:11060"/>
        <dbReference type="Rhea" id="RHEA-COMP:11605"/>
        <dbReference type="ChEBI" id="CHEBI:15378"/>
        <dbReference type="ChEBI" id="CHEBI:30013"/>
        <dbReference type="ChEBI" id="CHEBI:30616"/>
        <dbReference type="ChEBI" id="CHEBI:61977"/>
        <dbReference type="ChEBI" id="CHEBI:456216"/>
        <dbReference type="EC" id="2.7.11.1"/>
    </reaction>
</comment>
<dbReference type="GO" id="GO:0005524">
    <property type="term" value="F:ATP binding"/>
    <property type="evidence" value="ECO:0007669"/>
    <property type="project" value="UniProtKB-KW"/>
</dbReference>
<proteinExistence type="predicted"/>
<dbReference type="EMBL" id="CH408034">
    <property type="protein sequence ID" value="EAQ85335.1"/>
    <property type="molecule type" value="Genomic_DNA"/>
</dbReference>
<dbReference type="HOGENOM" id="CLU_000288_81_1_1"/>
<keyword evidence="11" id="KW-1185">Reference proteome</keyword>
<dbReference type="InterPro" id="IPR051334">
    <property type="entry name" value="SRPK"/>
</dbReference>
<dbReference type="OrthoDB" id="5979581at2759"/>
<evidence type="ECO:0000256" key="1">
    <source>
        <dbReference type="ARBA" id="ARBA00012513"/>
    </source>
</evidence>
<keyword evidence="3" id="KW-0808">Transferase</keyword>
<dbReference type="eggNOG" id="KOG1290">
    <property type="taxonomic scope" value="Eukaryota"/>
</dbReference>
<sequence length="201" mass="23233">MYGRERDYVTLKIFARGHGETCKNEFRTYEVLRKANPSHPGYHYVRTALDTFPIERPGGEHQCLVQEPMWDSWKDLLRRNPSGRFSDVLLKGGLQHLFRALDYLHTQCKLVHTDIKADNILHAIADPEILTSFVDGEMEAPSPRKVINGDPVYMSRRFGLPKEWGRIILSDFWCVVDGDVKRNHNAQPDVYRSPEVMLQAP</sequence>
<dbReference type="VEuPathDB" id="FungiDB:CHGG_09349"/>
<feature type="domain" description="Protein kinase" evidence="9">
    <location>
        <begin position="1"/>
        <end position="201"/>
    </location>
</feature>
<evidence type="ECO:0000256" key="5">
    <source>
        <dbReference type="ARBA" id="ARBA00022777"/>
    </source>
</evidence>